<name>A0ABN2XQ86_9ACTN</name>
<evidence type="ECO:0008006" key="4">
    <source>
        <dbReference type="Google" id="ProtNLM"/>
    </source>
</evidence>
<dbReference type="Proteomes" id="UP001500443">
    <property type="component" value="Unassembled WGS sequence"/>
</dbReference>
<reference evidence="2 3" key="1">
    <citation type="journal article" date="2019" name="Int. J. Syst. Evol. Microbiol.">
        <title>The Global Catalogue of Microorganisms (GCM) 10K type strain sequencing project: providing services to taxonomists for standard genome sequencing and annotation.</title>
        <authorList>
            <consortium name="The Broad Institute Genomics Platform"/>
            <consortium name="The Broad Institute Genome Sequencing Center for Infectious Disease"/>
            <person name="Wu L."/>
            <person name="Ma J."/>
        </authorList>
    </citation>
    <scope>NUCLEOTIDE SEQUENCE [LARGE SCALE GENOMIC DNA]</scope>
    <source>
        <strain evidence="2 3">JCM 15481</strain>
    </source>
</reference>
<evidence type="ECO:0000313" key="2">
    <source>
        <dbReference type="EMBL" id="GAA2114905.1"/>
    </source>
</evidence>
<protein>
    <recommendedName>
        <fullName evidence="4">ABC transporter substrate-binding protein</fullName>
    </recommendedName>
</protein>
<feature type="compositionally biased region" description="Pro residues" evidence="1">
    <location>
        <begin position="653"/>
        <end position="675"/>
    </location>
</feature>
<proteinExistence type="predicted"/>
<feature type="region of interest" description="Disordered" evidence="1">
    <location>
        <begin position="627"/>
        <end position="683"/>
    </location>
</feature>
<evidence type="ECO:0000256" key="1">
    <source>
        <dbReference type="SAM" id="MobiDB-lite"/>
    </source>
</evidence>
<gene>
    <name evidence="2" type="ORF">GCM10009802_14600</name>
</gene>
<evidence type="ECO:0000313" key="3">
    <source>
        <dbReference type="Proteomes" id="UP001500443"/>
    </source>
</evidence>
<organism evidence="2 3">
    <name type="scientific">Streptomyces synnematoformans</name>
    <dbReference type="NCBI Taxonomy" id="415721"/>
    <lineage>
        <taxon>Bacteria</taxon>
        <taxon>Bacillati</taxon>
        <taxon>Actinomycetota</taxon>
        <taxon>Actinomycetes</taxon>
        <taxon>Kitasatosporales</taxon>
        <taxon>Streptomycetaceae</taxon>
        <taxon>Streptomyces</taxon>
    </lineage>
</organism>
<sequence>MDLGTFVSRTQAPFHTGSGDQHIYIAAMAEASQRLGTHGKDPRSLAEEQLAFAYQRFVPPRRLGEARRLLHEHRIAVIAGAPGSGRHTAAQMLLYEPTAGIGIHEVDPEDGEAGGLTLDRQAVADGDRLLLDLSDCQTTRFAGLQSELSAFRAVVEERGARLVVVLSPHLDELLTAELRRLTVRLHRPRADHVLMRHLRRAHITPPPTALTAPALTHFLADAPMRDIARLAEGVRRARDDVPAGTFDDWWPDELAQLREDDPEGIEFVDKLTDGRQRALALTVAMLHGSAPDTIYHAVTALLQELKHPEDERPRLDRADLNTELTKLDCPAGRGGRVRFTEPGRVRTVLAHFWSYFPDLRPTFRTWVAHCVRNLRLDRDERDRVIERFAAQALRTGQPEELVSLAREWTADGKQELMPDAAQALAAGVRHDVHGRAVREWILADVRQRDLPRTYRLALTVVCSQVMAVGHPDQALVRLHHLARAEDDRDGPPALTALLSLATSDRRLCVLLLTRLTSYGIRPTGFRSASESRIFLALADAAAGRPALCTDHVARRRLTECWATVFAYGAHEEWTPHVRTWLSAAGAAEYRAHRDALLTTLAAAAAPYPAAAGRTFVVSQRWALAPGDDRAQRRDTAEHYRRSLGAAQGIGPAPEAPPSGAPPSETPPSEAPPPADPDVTPEAP</sequence>
<comment type="caution">
    <text evidence="2">The sequence shown here is derived from an EMBL/GenBank/DDBJ whole genome shotgun (WGS) entry which is preliminary data.</text>
</comment>
<feature type="compositionally biased region" description="Basic and acidic residues" evidence="1">
    <location>
        <begin position="627"/>
        <end position="640"/>
    </location>
</feature>
<dbReference type="RefSeq" id="WP_344288980.1">
    <property type="nucleotide sequence ID" value="NZ_BAAAPF010000025.1"/>
</dbReference>
<accession>A0ABN2XQ86</accession>
<keyword evidence="3" id="KW-1185">Reference proteome</keyword>
<dbReference type="EMBL" id="BAAAPF010000025">
    <property type="protein sequence ID" value="GAA2114905.1"/>
    <property type="molecule type" value="Genomic_DNA"/>
</dbReference>